<dbReference type="GO" id="GO:0010181">
    <property type="term" value="F:FMN binding"/>
    <property type="evidence" value="ECO:0007669"/>
    <property type="project" value="TreeGrafter"/>
</dbReference>
<evidence type="ECO:0000313" key="3">
    <source>
        <dbReference type="Proteomes" id="UP000294508"/>
    </source>
</evidence>
<evidence type="ECO:0000259" key="1">
    <source>
        <dbReference type="PROSITE" id="PS51186"/>
    </source>
</evidence>
<dbReference type="InterPro" id="IPR029039">
    <property type="entry name" value="Flavoprotein-like_sf"/>
</dbReference>
<dbReference type="InterPro" id="IPR016181">
    <property type="entry name" value="Acyl_CoA_acyltransferase"/>
</dbReference>
<dbReference type="Pfam" id="PF03358">
    <property type="entry name" value="FMN_red"/>
    <property type="match status" value="1"/>
</dbReference>
<dbReference type="CDD" id="cd04301">
    <property type="entry name" value="NAT_SF"/>
    <property type="match status" value="1"/>
</dbReference>
<dbReference type="PROSITE" id="PS51186">
    <property type="entry name" value="GNAT"/>
    <property type="match status" value="1"/>
</dbReference>
<proteinExistence type="predicted"/>
<dbReference type="Proteomes" id="UP000294508">
    <property type="component" value="Unassembled WGS sequence"/>
</dbReference>
<dbReference type="SUPFAM" id="SSF52218">
    <property type="entry name" value="Flavoproteins"/>
    <property type="match status" value="1"/>
</dbReference>
<dbReference type="EMBL" id="SLWN01000014">
    <property type="protein sequence ID" value="TCO19182.1"/>
    <property type="molecule type" value="Genomic_DNA"/>
</dbReference>
<dbReference type="OrthoDB" id="9812295at2"/>
<dbReference type="PANTHER" id="PTHR30543:SF21">
    <property type="entry name" value="NAD(P)H-DEPENDENT FMN REDUCTASE LOT6"/>
    <property type="match status" value="1"/>
</dbReference>
<dbReference type="SUPFAM" id="SSF55729">
    <property type="entry name" value="Acyl-CoA N-acyltransferases (Nat)"/>
    <property type="match status" value="1"/>
</dbReference>
<gene>
    <name evidence="2" type="ORF">EV652_114162</name>
</gene>
<organism evidence="2 3">
    <name type="scientific">Kribbella steppae</name>
    <dbReference type="NCBI Taxonomy" id="2512223"/>
    <lineage>
        <taxon>Bacteria</taxon>
        <taxon>Bacillati</taxon>
        <taxon>Actinomycetota</taxon>
        <taxon>Actinomycetes</taxon>
        <taxon>Propionibacteriales</taxon>
        <taxon>Kribbellaceae</taxon>
        <taxon>Kribbella</taxon>
    </lineage>
</organism>
<dbReference type="GO" id="GO:0016747">
    <property type="term" value="F:acyltransferase activity, transferring groups other than amino-acyl groups"/>
    <property type="evidence" value="ECO:0007669"/>
    <property type="project" value="InterPro"/>
</dbReference>
<accession>A0A4R2H2T4</accession>
<dbReference type="Gene3D" id="3.40.630.30">
    <property type="match status" value="1"/>
</dbReference>
<dbReference type="InterPro" id="IPR050712">
    <property type="entry name" value="NAD(P)H-dep_reductase"/>
</dbReference>
<comment type="caution">
    <text evidence="2">The sequence shown here is derived from an EMBL/GenBank/DDBJ whole genome shotgun (WGS) entry which is preliminary data.</text>
</comment>
<reference evidence="2 3" key="1">
    <citation type="journal article" date="2015" name="Stand. Genomic Sci.">
        <title>Genomic Encyclopedia of Bacterial and Archaeal Type Strains, Phase III: the genomes of soil and plant-associated and newly described type strains.</title>
        <authorList>
            <person name="Whitman W.B."/>
            <person name="Woyke T."/>
            <person name="Klenk H.P."/>
            <person name="Zhou Y."/>
            <person name="Lilburn T.G."/>
            <person name="Beck B.J."/>
            <person name="De Vos P."/>
            <person name="Vandamme P."/>
            <person name="Eisen J.A."/>
            <person name="Garrity G."/>
            <person name="Hugenholtz P."/>
            <person name="Kyrpides N.C."/>
        </authorList>
    </citation>
    <scope>NUCLEOTIDE SEQUENCE [LARGE SCALE GENOMIC DNA]</scope>
    <source>
        <strain evidence="2 3">VKM Ac-2572</strain>
    </source>
</reference>
<dbReference type="InterPro" id="IPR005025">
    <property type="entry name" value="FMN_Rdtase-like_dom"/>
</dbReference>
<protein>
    <submittedName>
        <fullName evidence="2">NAD(P)H-dependent FMN reductase</fullName>
    </submittedName>
</protein>
<feature type="domain" description="N-acetyltransferase" evidence="1">
    <location>
        <begin position="193"/>
        <end position="341"/>
    </location>
</feature>
<keyword evidence="3" id="KW-1185">Reference proteome</keyword>
<dbReference type="Gene3D" id="3.40.50.360">
    <property type="match status" value="1"/>
</dbReference>
<dbReference type="GO" id="GO:0005829">
    <property type="term" value="C:cytosol"/>
    <property type="evidence" value="ECO:0007669"/>
    <property type="project" value="TreeGrafter"/>
</dbReference>
<dbReference type="AlphaFoldDB" id="A0A4R2H2T4"/>
<evidence type="ECO:0000313" key="2">
    <source>
        <dbReference type="EMBL" id="TCO19182.1"/>
    </source>
</evidence>
<dbReference type="PANTHER" id="PTHR30543">
    <property type="entry name" value="CHROMATE REDUCTASE"/>
    <property type="match status" value="1"/>
</dbReference>
<dbReference type="InterPro" id="IPR000182">
    <property type="entry name" value="GNAT_dom"/>
</dbReference>
<dbReference type="GO" id="GO:0016491">
    <property type="term" value="F:oxidoreductase activity"/>
    <property type="evidence" value="ECO:0007669"/>
    <property type="project" value="InterPro"/>
</dbReference>
<name>A0A4R2H2T4_9ACTN</name>
<dbReference type="Pfam" id="PF00583">
    <property type="entry name" value="Acetyltransf_1"/>
    <property type="match status" value="1"/>
</dbReference>
<sequence>MVIASTRPGRLGPAVGDWFVRATAELGVDLDVADLAEVNLPFLDEPEHPSTGIYQHEHTRVWSRRVADADAFVFVTSEYNFAMPATLKNAFDYLHAEWAWKPCLFVGYGNTSAGTRGVQMARGVAGSLRMLSIGGDIFLRIADDMRDGVVVDSERLNGRAAAALRELCRVADVLRPLYRDGISVAPAVRADAAEVAPALPADVAELLVLQRCCWVDEAVANARLDLPALLESEGEVRESLRTWSTWCVRSGGRLVGSVRARRDGDIWEIGRLMVAPDHRRTGLGRRLLAFAEAQAPDSVEVATLFTGERSDRNILLYQKSGYALTGGTAPAGAVRLTKPLAA</sequence>